<keyword evidence="3" id="KW-1185">Reference proteome</keyword>
<feature type="region of interest" description="Disordered" evidence="1">
    <location>
        <begin position="32"/>
        <end position="228"/>
    </location>
</feature>
<reference evidence="2 3" key="1">
    <citation type="submission" date="2018-03" db="EMBL/GenBank/DDBJ databases">
        <title>Aquarubrobacter algicola gen. nov., sp. nov., a novel actinobacterium isolated from shallow eutrophic lake during the end of cyanobacterial harmful algal blooms.</title>
        <authorList>
            <person name="Chun S.J."/>
        </authorList>
    </citation>
    <scope>NUCLEOTIDE SEQUENCE [LARGE SCALE GENOMIC DNA]</scope>
    <source>
        <strain evidence="2 3">Seoho-28</strain>
    </source>
</reference>
<protein>
    <submittedName>
        <fullName evidence="2">Uncharacterized protein</fullName>
    </submittedName>
</protein>
<evidence type="ECO:0000313" key="3">
    <source>
        <dbReference type="Proteomes" id="UP000240739"/>
    </source>
</evidence>
<gene>
    <name evidence="2" type="ORF">C7Y72_04845</name>
</gene>
<accession>A0A2T4UIF2</accession>
<organism evidence="2 3">
    <name type="scientific">Paraconexibacter algicola</name>
    <dbReference type="NCBI Taxonomy" id="2133960"/>
    <lineage>
        <taxon>Bacteria</taxon>
        <taxon>Bacillati</taxon>
        <taxon>Actinomycetota</taxon>
        <taxon>Thermoleophilia</taxon>
        <taxon>Solirubrobacterales</taxon>
        <taxon>Paraconexibacteraceae</taxon>
        <taxon>Paraconexibacter</taxon>
    </lineage>
</organism>
<name>A0A2T4UIF2_9ACTN</name>
<dbReference type="Proteomes" id="UP000240739">
    <property type="component" value="Unassembled WGS sequence"/>
</dbReference>
<dbReference type="AlphaFoldDB" id="A0A2T4UIF2"/>
<feature type="compositionally biased region" description="Low complexity" evidence="1">
    <location>
        <begin position="47"/>
        <end position="57"/>
    </location>
</feature>
<sequence length="228" mass="24206">MGLLDDAIREHLELKRRSGEDARKLAQLEHEAFGPIRRGDPAIDLQPPGAATAAEDAPVADREASDAGLFADEPVAREVAPPAERPRATPEPVAEPPAPAYEPPAPADEAPPVAREPEPPRAEPAYEPVAPTAPEPAAAAPAADQPTQAFSLDDLEAMGGAPAPPAAPPADPPARAPEPAPLAPRDVVPADEEPGEHDVLEDTPEFLEETPEHDRLWFEQKPPRDFEF</sequence>
<evidence type="ECO:0000256" key="1">
    <source>
        <dbReference type="SAM" id="MobiDB-lite"/>
    </source>
</evidence>
<feature type="compositionally biased region" description="Low complexity" evidence="1">
    <location>
        <begin position="71"/>
        <end position="82"/>
    </location>
</feature>
<feature type="compositionally biased region" description="Low complexity" evidence="1">
    <location>
        <begin position="123"/>
        <end position="143"/>
    </location>
</feature>
<dbReference type="OrthoDB" id="5244601at2"/>
<feature type="compositionally biased region" description="Acidic residues" evidence="1">
    <location>
        <begin position="189"/>
        <end position="209"/>
    </location>
</feature>
<comment type="caution">
    <text evidence="2">The sequence shown here is derived from an EMBL/GenBank/DDBJ whole genome shotgun (WGS) entry which is preliminary data.</text>
</comment>
<dbReference type="RefSeq" id="WP_107567458.1">
    <property type="nucleotide sequence ID" value="NZ_PYYB01000001.1"/>
</dbReference>
<feature type="compositionally biased region" description="Basic and acidic residues" evidence="1">
    <location>
        <begin position="210"/>
        <end position="228"/>
    </location>
</feature>
<proteinExistence type="predicted"/>
<feature type="compositionally biased region" description="Pro residues" evidence="1">
    <location>
        <begin position="93"/>
        <end position="106"/>
    </location>
</feature>
<dbReference type="EMBL" id="PYYB01000001">
    <property type="protein sequence ID" value="PTL59022.1"/>
    <property type="molecule type" value="Genomic_DNA"/>
</dbReference>
<feature type="compositionally biased region" description="Pro residues" evidence="1">
    <location>
        <begin position="162"/>
        <end position="182"/>
    </location>
</feature>
<evidence type="ECO:0000313" key="2">
    <source>
        <dbReference type="EMBL" id="PTL59022.1"/>
    </source>
</evidence>
<feature type="compositionally biased region" description="Basic and acidic residues" evidence="1">
    <location>
        <begin position="32"/>
        <end position="41"/>
    </location>
</feature>